<feature type="domain" description="Deoxynucleoside kinase" evidence="1">
    <location>
        <begin position="1"/>
        <end position="75"/>
    </location>
</feature>
<keyword evidence="3" id="KW-1185">Reference proteome</keyword>
<gene>
    <name evidence="2" type="ORF">Tco_1056023</name>
</gene>
<protein>
    <submittedName>
        <fullName evidence="2">Deoxycitidine kinase</fullName>
    </submittedName>
</protein>
<dbReference type="Proteomes" id="UP001151760">
    <property type="component" value="Unassembled WGS sequence"/>
</dbReference>
<dbReference type="PANTHER" id="PTHR10513:SF35">
    <property type="entry name" value="DEOXYADENOSINE KINASE"/>
    <property type="match status" value="1"/>
</dbReference>
<sequence>MNEMEFSIYDSWFDPVVSSLPGLIPDAFIYLRASPLPCHKRMMLRKRAEEGGVSLEYLRDLHEKHESWLIPFESGNHETLSNQQMLKFFIGLQIVLVICHVTTDMLGGVQGDLNLQ</sequence>
<reference evidence="2" key="1">
    <citation type="journal article" date="2022" name="Int. J. Mol. Sci.">
        <title>Draft Genome of Tanacetum Coccineum: Genomic Comparison of Closely Related Tanacetum-Family Plants.</title>
        <authorList>
            <person name="Yamashiro T."/>
            <person name="Shiraishi A."/>
            <person name="Nakayama K."/>
            <person name="Satake H."/>
        </authorList>
    </citation>
    <scope>NUCLEOTIDE SEQUENCE</scope>
</reference>
<evidence type="ECO:0000313" key="2">
    <source>
        <dbReference type="EMBL" id="GJT81681.1"/>
    </source>
</evidence>
<comment type="caution">
    <text evidence="2">The sequence shown here is derived from an EMBL/GenBank/DDBJ whole genome shotgun (WGS) entry which is preliminary data.</text>
</comment>
<dbReference type="InterPro" id="IPR050566">
    <property type="entry name" value="Deoxyribonucleoside_kinase"/>
</dbReference>
<dbReference type="SUPFAM" id="SSF52540">
    <property type="entry name" value="P-loop containing nucleoside triphosphate hydrolases"/>
    <property type="match status" value="1"/>
</dbReference>
<accession>A0ABQ5H1D4</accession>
<organism evidence="2 3">
    <name type="scientific">Tanacetum coccineum</name>
    <dbReference type="NCBI Taxonomy" id="301880"/>
    <lineage>
        <taxon>Eukaryota</taxon>
        <taxon>Viridiplantae</taxon>
        <taxon>Streptophyta</taxon>
        <taxon>Embryophyta</taxon>
        <taxon>Tracheophyta</taxon>
        <taxon>Spermatophyta</taxon>
        <taxon>Magnoliopsida</taxon>
        <taxon>eudicotyledons</taxon>
        <taxon>Gunneridae</taxon>
        <taxon>Pentapetalae</taxon>
        <taxon>asterids</taxon>
        <taxon>campanulids</taxon>
        <taxon>Asterales</taxon>
        <taxon>Asteraceae</taxon>
        <taxon>Asteroideae</taxon>
        <taxon>Anthemideae</taxon>
        <taxon>Anthemidinae</taxon>
        <taxon>Tanacetum</taxon>
    </lineage>
</organism>
<dbReference type="GO" id="GO:0016301">
    <property type="term" value="F:kinase activity"/>
    <property type="evidence" value="ECO:0007669"/>
    <property type="project" value="UniProtKB-KW"/>
</dbReference>
<dbReference type="InterPro" id="IPR027417">
    <property type="entry name" value="P-loop_NTPase"/>
</dbReference>
<dbReference type="Pfam" id="PF01712">
    <property type="entry name" value="dNK"/>
    <property type="match status" value="1"/>
</dbReference>
<evidence type="ECO:0000259" key="1">
    <source>
        <dbReference type="Pfam" id="PF01712"/>
    </source>
</evidence>
<dbReference type="EMBL" id="BQNB010019102">
    <property type="protein sequence ID" value="GJT81681.1"/>
    <property type="molecule type" value="Genomic_DNA"/>
</dbReference>
<evidence type="ECO:0000313" key="3">
    <source>
        <dbReference type="Proteomes" id="UP001151760"/>
    </source>
</evidence>
<dbReference type="Gene3D" id="3.40.50.300">
    <property type="entry name" value="P-loop containing nucleotide triphosphate hydrolases"/>
    <property type="match status" value="1"/>
</dbReference>
<reference evidence="2" key="2">
    <citation type="submission" date="2022-01" db="EMBL/GenBank/DDBJ databases">
        <authorList>
            <person name="Yamashiro T."/>
            <person name="Shiraishi A."/>
            <person name="Satake H."/>
            <person name="Nakayama K."/>
        </authorList>
    </citation>
    <scope>NUCLEOTIDE SEQUENCE</scope>
</reference>
<dbReference type="PANTHER" id="PTHR10513">
    <property type="entry name" value="DEOXYNUCLEOSIDE KINASE"/>
    <property type="match status" value="1"/>
</dbReference>
<proteinExistence type="predicted"/>
<keyword evidence="2" id="KW-0418">Kinase</keyword>
<dbReference type="InterPro" id="IPR031314">
    <property type="entry name" value="DNK_dom"/>
</dbReference>
<keyword evidence="2" id="KW-0808">Transferase</keyword>
<name>A0ABQ5H1D4_9ASTR</name>